<gene>
    <name evidence="2" type="ORF">Rt10032_c02g0882</name>
</gene>
<feature type="region of interest" description="Disordered" evidence="1">
    <location>
        <begin position="604"/>
        <end position="667"/>
    </location>
</feature>
<reference evidence="2 3" key="1">
    <citation type="submission" date="2019-07" db="EMBL/GenBank/DDBJ databases">
        <title>Rhodotorula toruloides NBRC10032 genome sequencing.</title>
        <authorList>
            <person name="Shida Y."/>
            <person name="Takaku H."/>
            <person name="Ogasawara W."/>
            <person name="Mori K."/>
        </authorList>
    </citation>
    <scope>NUCLEOTIDE SEQUENCE [LARGE SCALE GENOMIC DNA]</scope>
    <source>
        <strain evidence="2 3">NBRC10032</strain>
    </source>
</reference>
<evidence type="ECO:0000313" key="2">
    <source>
        <dbReference type="EMBL" id="GEM06865.1"/>
    </source>
</evidence>
<feature type="compositionally biased region" description="Low complexity" evidence="1">
    <location>
        <begin position="340"/>
        <end position="353"/>
    </location>
</feature>
<evidence type="ECO:0000256" key="1">
    <source>
        <dbReference type="SAM" id="MobiDB-lite"/>
    </source>
</evidence>
<dbReference type="AlphaFoldDB" id="A0A511KA49"/>
<feature type="region of interest" description="Disordered" evidence="1">
    <location>
        <begin position="1"/>
        <end position="45"/>
    </location>
</feature>
<feature type="region of interest" description="Disordered" evidence="1">
    <location>
        <begin position="101"/>
        <end position="228"/>
    </location>
</feature>
<dbReference type="EMBL" id="BJWK01000002">
    <property type="protein sequence ID" value="GEM06865.1"/>
    <property type="molecule type" value="Genomic_DNA"/>
</dbReference>
<feature type="compositionally biased region" description="Basic and acidic residues" evidence="1">
    <location>
        <begin position="426"/>
        <end position="436"/>
    </location>
</feature>
<comment type="caution">
    <text evidence="2">The sequence shown here is derived from an EMBL/GenBank/DDBJ whole genome shotgun (WGS) entry which is preliminary data.</text>
</comment>
<feature type="compositionally biased region" description="Basic and acidic residues" evidence="1">
    <location>
        <begin position="301"/>
        <end position="314"/>
    </location>
</feature>
<name>A0A511KA49_RHOTO</name>
<protein>
    <submittedName>
        <fullName evidence="2">Uncharacterized protein</fullName>
    </submittedName>
</protein>
<feature type="compositionally biased region" description="Basic and acidic residues" evidence="1">
    <location>
        <begin position="512"/>
        <end position="531"/>
    </location>
</feature>
<feature type="compositionally biased region" description="Pro residues" evidence="1">
    <location>
        <begin position="129"/>
        <end position="140"/>
    </location>
</feature>
<feature type="compositionally biased region" description="Basic and acidic residues" evidence="1">
    <location>
        <begin position="631"/>
        <end position="664"/>
    </location>
</feature>
<feature type="compositionally biased region" description="Low complexity" evidence="1">
    <location>
        <begin position="318"/>
        <end position="330"/>
    </location>
</feature>
<dbReference type="Proteomes" id="UP000321518">
    <property type="component" value="Unassembled WGS sequence"/>
</dbReference>
<dbReference type="OrthoDB" id="2529006at2759"/>
<sequence>MASQRFSPAPDKRTEAAALRKAGGRASFKPGQGGAYADKPLVGTGWGGGVLPVDKPMHDPSEVIVTDETLDGSHKDKFQLDPQRMLKNIHKQQAMGKFATTTSVSASGWGPPIPPPPKADGFVPSAHPLAPPAPPVPPAATSPSILPKAGSSFADKVEAKAHSPSTSPRMPVSALPTSSAAPQTVRLDLSKVSSPAPRQPPAASRSAWTDYKANEPADTVHPIGNWAQGKSEFAAKHKFAAPPAKTPGYAGASSNPAHFPDQTPDVLKIGKSAFDPLEGRWERSRSRTGEVAGRARAQWGVRKEAEPAKNETHLSKWATATTTVPTAPGTSREEAPTPTPSSSSASDATLRPSQPNGTGPRPPPQLAPSVHSAATSVAKPAPSPAPSASSVPFRPAPAASPAAVSAASTLQLPVPVQRKAPGKAGMQEERGKEVEKPQTGTATDEVGEMMKGLSLQVKEHERARTPRPHRYARPGSPFLSPAEQARLASGGFKREKKSDEEIERLMAAMRLKNKETERKAEAAKKDREKSESAAAAAAEQRTAGMQSRPAHVHQLTTAVRSKMSPEELEEARICEKRERTEMVQHLVNEERARTAAAKLARASTRAWDAGKMSSSPGTPPPVTSYPSIEAAARDARRTAEERARGPERPVSEAEAERIRKRDGVLNDDVGWESVVHHEGAGRAQTAFSGA</sequence>
<organism evidence="2 3">
    <name type="scientific">Rhodotorula toruloides</name>
    <name type="common">Yeast</name>
    <name type="synonym">Rhodosporidium toruloides</name>
    <dbReference type="NCBI Taxonomy" id="5286"/>
    <lineage>
        <taxon>Eukaryota</taxon>
        <taxon>Fungi</taxon>
        <taxon>Dikarya</taxon>
        <taxon>Basidiomycota</taxon>
        <taxon>Pucciniomycotina</taxon>
        <taxon>Microbotryomycetes</taxon>
        <taxon>Sporidiobolales</taxon>
        <taxon>Sporidiobolaceae</taxon>
        <taxon>Rhodotorula</taxon>
    </lineage>
</organism>
<evidence type="ECO:0000313" key="3">
    <source>
        <dbReference type="Proteomes" id="UP000321518"/>
    </source>
</evidence>
<feature type="region of interest" description="Disordered" evidence="1">
    <location>
        <begin position="244"/>
        <end position="566"/>
    </location>
</feature>
<proteinExistence type="predicted"/>
<feature type="compositionally biased region" description="Low complexity" evidence="1">
    <location>
        <begin position="193"/>
        <end position="207"/>
    </location>
</feature>
<feature type="compositionally biased region" description="Basic and acidic residues" evidence="1">
    <location>
        <begin position="277"/>
        <end position="288"/>
    </location>
</feature>
<feature type="compositionally biased region" description="Low complexity" evidence="1">
    <location>
        <begin position="372"/>
        <end position="408"/>
    </location>
</feature>
<accession>A0A511KA49</accession>